<dbReference type="Gene3D" id="2.60.120.260">
    <property type="entry name" value="Galactose-binding domain-like"/>
    <property type="match status" value="8"/>
</dbReference>
<dbReference type="InterPro" id="IPR005084">
    <property type="entry name" value="CBM6"/>
</dbReference>
<feature type="transmembrane region" description="Helical" evidence="2">
    <location>
        <begin position="1524"/>
        <end position="1546"/>
    </location>
</feature>
<keyword evidence="3" id="KW-0732">Signal</keyword>
<evidence type="ECO:0000256" key="2">
    <source>
        <dbReference type="SAM" id="Phobius"/>
    </source>
</evidence>
<keyword evidence="2" id="KW-1133">Transmembrane helix</keyword>
<keyword evidence="2" id="KW-0812">Transmembrane</keyword>
<accession>A0A9D2J142</accession>
<protein>
    <recommendedName>
        <fullName evidence="4">CBM6 domain-containing protein</fullName>
    </recommendedName>
</protein>
<evidence type="ECO:0000313" key="5">
    <source>
        <dbReference type="EMBL" id="HIZ31899.1"/>
    </source>
</evidence>
<name>A0A9D2J142_9FIRM</name>
<dbReference type="SUPFAM" id="SSF49785">
    <property type="entry name" value="Galactose-binding domain-like"/>
    <property type="match status" value="4"/>
</dbReference>
<reference evidence="5" key="2">
    <citation type="submission" date="2021-04" db="EMBL/GenBank/DDBJ databases">
        <authorList>
            <person name="Gilroy R."/>
        </authorList>
    </citation>
    <scope>NUCLEOTIDE SEQUENCE</scope>
    <source>
        <strain evidence="5">ChiGjej4B4-18154</strain>
    </source>
</reference>
<evidence type="ECO:0000256" key="1">
    <source>
        <dbReference type="SAM" id="MobiDB-lite"/>
    </source>
</evidence>
<feature type="domain" description="CBM6" evidence="4">
    <location>
        <begin position="537"/>
        <end position="666"/>
    </location>
</feature>
<dbReference type="GO" id="GO:0030246">
    <property type="term" value="F:carbohydrate binding"/>
    <property type="evidence" value="ECO:0007669"/>
    <property type="project" value="InterPro"/>
</dbReference>
<organism evidence="5 6">
    <name type="scientific">Candidatus Allofournierella merdipullorum</name>
    <dbReference type="NCBI Taxonomy" id="2838595"/>
    <lineage>
        <taxon>Bacteria</taxon>
        <taxon>Bacillati</taxon>
        <taxon>Bacillota</taxon>
        <taxon>Clostridia</taxon>
        <taxon>Eubacteriales</taxon>
        <taxon>Oscillospiraceae</taxon>
        <taxon>Allofournierella</taxon>
    </lineage>
</organism>
<feature type="signal peptide" evidence="3">
    <location>
        <begin position="1"/>
        <end position="24"/>
    </location>
</feature>
<gene>
    <name evidence="5" type="ORF">H9813_11805</name>
</gene>
<keyword evidence="2" id="KW-0472">Membrane</keyword>
<evidence type="ECO:0000313" key="6">
    <source>
        <dbReference type="Proteomes" id="UP000824035"/>
    </source>
</evidence>
<feature type="region of interest" description="Disordered" evidence="1">
    <location>
        <begin position="28"/>
        <end position="89"/>
    </location>
</feature>
<evidence type="ECO:0000259" key="4">
    <source>
        <dbReference type="PROSITE" id="PS51175"/>
    </source>
</evidence>
<sequence>MKRLLSLLLAVSIAASIVITPTFAETDPVQEQPVTAAAEPAQENEEEPAPETAGDAQQTPDPAEEAPAEPAPEAEALPEEAPAESVPEEKAQALPDFVPLNEQAVTVEAESGKFVSGGGVSTNGDNNFTALSGGSCVRIWESNTQIDYTVEIPRDGLYQVKVYGGSLKDNSTTDVFKMGDLSGKVTVPKGTAPDWKELAVTDYNDGALKPFALTAGTHRFSLKAATAHYCYYDKFEFIRVGDLPAGPDAANSTVVEAESAGTLTSTGDGNFLALSGSGCVRVQNAAADLTYKVSIPSNGLYKVWVYGGSREGNSASDKLSVNGADYTVEVPAGTAPNWAALRLTDSEGQPAQLALKAGEMSAVLHVSAHWCYYDKIVFEKVGELPAAPFTVQAEDYAKIEGSGAEDIADYGELFSGQTQGGGIRMNGQAVTLTYTANAPAAGWYDLAVYVGSINDFDTGLDKVTVNVEEYRVVAPGATEPQLFAAPLTDGAGHTAGPVWLEKGDNTLTLTYESAAWCYYDRFEFTPASGPAPAGDPLTVEAEAGAFTAGKGSGFKISTGDGNFNAVSAGSCVRMLGGAAKLDYSVTLPEDGLYTVTVYAGSLADNSGTDTFMLDGAGYELTVPAGASPEWAAVQPVAEAELEAGTHTFSIEYKGAAWCYYDKIVFEKVGELPDDPPGLLVQAEDGTVYAGATVCGTDAQLGQTEGNTALRITGENARADYSLSLTEGGLYRVHARVGRRAENSGTGMGHAGGQQGVFVIEKQDAPGWNWVTLTDGQGGEALLALDVGETTFMLTSGLNWCYYDKFVFEKVGELLTVEQVIALIEALPEPQDLTAADRAAYENARFWYDALEPQNPGAFPQSVQGKLLLCGARLAALDAGAPADAERYLYEFENGAVTGTAAVLGAEGNMKSYSGTGYVWLGDGSVSLSFYVPRSGRYDLYLAAGSETADDKCDNVTVNGGENLLVYVPKNSAGRWVESQPGRERYTEDVLDPQPPAAGFELTAGWNTITVKSSWGYSNLDYLFIQPADGETEGGYATLTDVVAMIEALPQPDKLTAADVAAVQKAYQSYLELTDSDKAKLTAQQLEKLLLCSARANALARDPNAPANRWQYEFEDGAPSASGAAIVGADGNMKNFSGRGYAYIFDGSVTLRFYVPQAGTYRLNMVSGTEGSGDKCEYVTVNGGETLLVYTPRDMNGGWNVSQPGRERYLNGGLSPQYPASGFWLNKGWNTIVVKANWGYSCYDAFYIEPFFGYDYEGYFTLDEVEEMAAELPWYNEVDLGRMDTVKRIYKAYLSMKAEDQYKLSYRGRLLMCNARINALMRDPDAPEGRLWYELEEGRVVGNTARSNDAIPYGGYSGSGYVYLFDKGAELDLFVPESGTYNIYLVAGTAPEGDKCDYLWLNQTYQYMVATHAQPKQWVYSPAGVESYLNGRLTPAMPEGGIYLEAGYNFIELVANWGYNAYDALIIEPGTGSSAAGASSEAVLQTGRTGPGWPGESTARSWEPMDLAQLSVQAGASQTEKRRNLTAAVVAACAVAAVAGVGVGVALHNKSRQEEQEG</sequence>
<dbReference type="InterPro" id="IPR008979">
    <property type="entry name" value="Galactose-bd-like_sf"/>
</dbReference>
<dbReference type="Proteomes" id="UP000824035">
    <property type="component" value="Unassembled WGS sequence"/>
</dbReference>
<dbReference type="EMBL" id="DXBV01000118">
    <property type="protein sequence ID" value="HIZ31899.1"/>
    <property type="molecule type" value="Genomic_DNA"/>
</dbReference>
<dbReference type="PROSITE" id="PS51175">
    <property type="entry name" value="CBM6"/>
    <property type="match status" value="2"/>
</dbReference>
<feature type="domain" description="CBM6" evidence="4">
    <location>
        <begin position="105"/>
        <end position="238"/>
    </location>
</feature>
<evidence type="ECO:0000256" key="3">
    <source>
        <dbReference type="SAM" id="SignalP"/>
    </source>
</evidence>
<feature type="chain" id="PRO_5038385661" description="CBM6 domain-containing protein" evidence="3">
    <location>
        <begin position="25"/>
        <end position="1557"/>
    </location>
</feature>
<proteinExistence type="predicted"/>
<reference evidence="5" key="1">
    <citation type="journal article" date="2021" name="PeerJ">
        <title>Extensive microbial diversity within the chicken gut microbiome revealed by metagenomics and culture.</title>
        <authorList>
            <person name="Gilroy R."/>
            <person name="Ravi A."/>
            <person name="Getino M."/>
            <person name="Pursley I."/>
            <person name="Horton D.L."/>
            <person name="Alikhan N.F."/>
            <person name="Baker D."/>
            <person name="Gharbi K."/>
            <person name="Hall N."/>
            <person name="Watson M."/>
            <person name="Adriaenssens E.M."/>
            <person name="Foster-Nyarko E."/>
            <person name="Jarju S."/>
            <person name="Secka A."/>
            <person name="Antonio M."/>
            <person name="Oren A."/>
            <person name="Chaudhuri R.R."/>
            <person name="La Ragione R."/>
            <person name="Hildebrand F."/>
            <person name="Pallen M.J."/>
        </authorList>
    </citation>
    <scope>NUCLEOTIDE SEQUENCE</scope>
    <source>
        <strain evidence="5">ChiGjej4B4-18154</strain>
    </source>
</reference>
<comment type="caution">
    <text evidence="5">The sequence shown here is derived from an EMBL/GenBank/DDBJ whole genome shotgun (WGS) entry which is preliminary data.</text>
</comment>